<reference evidence="4" key="1">
    <citation type="journal article" date="2016" name="Insect Biochem. Mol. Biol.">
        <title>Multifaceted biological insights from a draft genome sequence of the tobacco hornworm moth, Manduca sexta.</title>
        <authorList>
            <person name="Kanost M.R."/>
            <person name="Arrese E.L."/>
            <person name="Cao X."/>
            <person name="Chen Y.R."/>
            <person name="Chellapilla S."/>
            <person name="Goldsmith M.R."/>
            <person name="Grosse-Wilde E."/>
            <person name="Heckel D.G."/>
            <person name="Herndon N."/>
            <person name="Jiang H."/>
            <person name="Papanicolaou A."/>
            <person name="Qu J."/>
            <person name="Soulages J.L."/>
            <person name="Vogel H."/>
            <person name="Walters J."/>
            <person name="Waterhouse R.M."/>
            <person name="Ahn S.J."/>
            <person name="Almeida F.C."/>
            <person name="An C."/>
            <person name="Aqrawi P."/>
            <person name="Bretschneider A."/>
            <person name="Bryant W.B."/>
            <person name="Bucks S."/>
            <person name="Chao H."/>
            <person name="Chevignon G."/>
            <person name="Christen J.M."/>
            <person name="Clarke D.F."/>
            <person name="Dittmer N.T."/>
            <person name="Ferguson L.C.F."/>
            <person name="Garavelou S."/>
            <person name="Gordon K.H.J."/>
            <person name="Gunaratna R.T."/>
            <person name="Han Y."/>
            <person name="Hauser F."/>
            <person name="He Y."/>
            <person name="Heidel-Fischer H."/>
            <person name="Hirsh A."/>
            <person name="Hu Y."/>
            <person name="Jiang H."/>
            <person name="Kalra D."/>
            <person name="Klinner C."/>
            <person name="Konig C."/>
            <person name="Kovar C."/>
            <person name="Kroll A.R."/>
            <person name="Kuwar S.S."/>
            <person name="Lee S.L."/>
            <person name="Lehman R."/>
            <person name="Li K."/>
            <person name="Li Z."/>
            <person name="Liang H."/>
            <person name="Lovelace S."/>
            <person name="Lu Z."/>
            <person name="Mansfield J.H."/>
            <person name="McCulloch K.J."/>
            <person name="Mathew T."/>
            <person name="Morton B."/>
            <person name="Muzny D.M."/>
            <person name="Neunemann D."/>
            <person name="Ongeri F."/>
            <person name="Pauchet Y."/>
            <person name="Pu L.L."/>
            <person name="Pyrousis I."/>
            <person name="Rao X.J."/>
            <person name="Redding A."/>
            <person name="Roesel C."/>
            <person name="Sanchez-Gracia A."/>
            <person name="Schaack S."/>
            <person name="Shukla A."/>
            <person name="Tetreau G."/>
            <person name="Wang Y."/>
            <person name="Xiong G.H."/>
            <person name="Traut W."/>
            <person name="Walsh T.K."/>
            <person name="Worley K.C."/>
            <person name="Wu D."/>
            <person name="Wu W."/>
            <person name="Wu Y.Q."/>
            <person name="Zhang X."/>
            <person name="Zou Z."/>
            <person name="Zucker H."/>
            <person name="Briscoe A.D."/>
            <person name="Burmester T."/>
            <person name="Clem R.J."/>
            <person name="Feyereisen R."/>
            <person name="Grimmelikhuijzen C.J.P."/>
            <person name="Hamodrakas S.J."/>
            <person name="Hansson B.S."/>
            <person name="Huguet E."/>
            <person name="Jermiin L.S."/>
            <person name="Lan Q."/>
            <person name="Lehman H.K."/>
            <person name="Lorenzen M."/>
            <person name="Merzendorfer H."/>
            <person name="Michalopoulos I."/>
            <person name="Morton D.B."/>
            <person name="Muthukrishnan S."/>
            <person name="Oakeshott J.G."/>
            <person name="Palmer W."/>
            <person name="Park Y."/>
            <person name="Passarelli A.L."/>
            <person name="Rozas J."/>
            <person name="Schwartz L.M."/>
            <person name="Smith W."/>
            <person name="Southgate A."/>
            <person name="Vilcinskas A."/>
            <person name="Vogt R."/>
            <person name="Wang P."/>
            <person name="Werren J."/>
            <person name="Yu X.Q."/>
            <person name="Zhou J.J."/>
            <person name="Brown S.J."/>
            <person name="Scherer S.E."/>
            <person name="Richards S."/>
            <person name="Blissard G.W."/>
        </authorList>
    </citation>
    <scope>NUCLEOTIDE SEQUENCE</scope>
</reference>
<dbReference type="GO" id="GO:0016747">
    <property type="term" value="F:acyltransferase activity, transferring groups other than amino-acyl groups"/>
    <property type="evidence" value="ECO:0007669"/>
    <property type="project" value="InterPro"/>
</dbReference>
<comment type="caution">
    <text evidence="4">The sequence shown here is derived from an EMBL/GenBank/DDBJ whole genome shotgun (WGS) entry which is preliminary data.</text>
</comment>
<keyword evidence="1" id="KW-0812">Transmembrane</keyword>
<feature type="transmembrane region" description="Helical" evidence="1">
    <location>
        <begin position="151"/>
        <end position="172"/>
    </location>
</feature>
<evidence type="ECO:0000259" key="3">
    <source>
        <dbReference type="Pfam" id="PF01757"/>
    </source>
</evidence>
<feature type="transmembrane region" description="Helical" evidence="1">
    <location>
        <begin position="551"/>
        <end position="569"/>
    </location>
</feature>
<evidence type="ECO:0000256" key="1">
    <source>
        <dbReference type="SAM" id="Phobius"/>
    </source>
</evidence>
<dbReference type="Proteomes" id="UP000791440">
    <property type="component" value="Unassembled WGS sequence"/>
</dbReference>
<feature type="transmembrane region" description="Helical" evidence="1">
    <location>
        <begin position="215"/>
        <end position="234"/>
    </location>
</feature>
<feature type="transmembrane region" description="Helical" evidence="1">
    <location>
        <begin position="477"/>
        <end position="496"/>
    </location>
</feature>
<dbReference type="PANTHER" id="PTHR11161">
    <property type="entry name" value="O-ACYLTRANSFERASE"/>
    <property type="match status" value="1"/>
</dbReference>
<evidence type="ECO:0000313" key="4">
    <source>
        <dbReference type="EMBL" id="KAG6458583.1"/>
    </source>
</evidence>
<gene>
    <name evidence="4" type="ORF">O3G_MSEX010940</name>
</gene>
<name>A0A922CUM5_MANSE</name>
<evidence type="ECO:0000313" key="5">
    <source>
        <dbReference type="Proteomes" id="UP000791440"/>
    </source>
</evidence>
<dbReference type="EMBL" id="JH668588">
    <property type="protein sequence ID" value="KAG6458583.1"/>
    <property type="molecule type" value="Genomic_DNA"/>
</dbReference>
<dbReference type="Pfam" id="PF01757">
    <property type="entry name" value="Acyl_transf_3"/>
    <property type="match status" value="1"/>
</dbReference>
<accession>A0A922CUM5</accession>
<dbReference type="PANTHER" id="PTHR11161:SF22">
    <property type="entry name" value="ACYLTRANSFERASE 3 DOMAIN-CONTAINING PROTEIN-RELATED"/>
    <property type="match status" value="1"/>
</dbReference>
<organism evidence="4 5">
    <name type="scientific">Manduca sexta</name>
    <name type="common">Tobacco hawkmoth</name>
    <name type="synonym">Tobacco hornworm</name>
    <dbReference type="NCBI Taxonomy" id="7130"/>
    <lineage>
        <taxon>Eukaryota</taxon>
        <taxon>Metazoa</taxon>
        <taxon>Ecdysozoa</taxon>
        <taxon>Arthropoda</taxon>
        <taxon>Hexapoda</taxon>
        <taxon>Insecta</taxon>
        <taxon>Pterygota</taxon>
        <taxon>Neoptera</taxon>
        <taxon>Endopterygota</taxon>
        <taxon>Lepidoptera</taxon>
        <taxon>Glossata</taxon>
        <taxon>Ditrysia</taxon>
        <taxon>Bombycoidea</taxon>
        <taxon>Sphingidae</taxon>
        <taxon>Sphinginae</taxon>
        <taxon>Sphingini</taxon>
        <taxon>Manduca</taxon>
    </lineage>
</organism>
<feature type="transmembrane region" description="Helical" evidence="1">
    <location>
        <begin position="395"/>
        <end position="416"/>
    </location>
</feature>
<dbReference type="AlphaFoldDB" id="A0A922CUM5"/>
<protein>
    <recommendedName>
        <fullName evidence="3">Acyltransferase 3 domain-containing protein</fullName>
    </recommendedName>
</protein>
<feature type="chain" id="PRO_5037668727" description="Acyltransferase 3 domain-containing protein" evidence="2">
    <location>
        <begin position="19"/>
        <end position="623"/>
    </location>
</feature>
<evidence type="ECO:0000256" key="2">
    <source>
        <dbReference type="SAM" id="SignalP"/>
    </source>
</evidence>
<keyword evidence="2" id="KW-0732">Signal</keyword>
<feature type="transmembrane region" description="Helical" evidence="1">
    <location>
        <begin position="589"/>
        <end position="610"/>
    </location>
</feature>
<keyword evidence="5" id="KW-1185">Reference proteome</keyword>
<feature type="signal peptide" evidence="2">
    <location>
        <begin position="1"/>
        <end position="18"/>
    </location>
</feature>
<feature type="transmembrane region" description="Helical" evidence="1">
    <location>
        <begin position="363"/>
        <end position="383"/>
    </location>
</feature>
<dbReference type="InterPro" id="IPR002656">
    <property type="entry name" value="Acyl_transf_3_dom"/>
</dbReference>
<dbReference type="InterPro" id="IPR052728">
    <property type="entry name" value="O2_lipid_transport_reg"/>
</dbReference>
<sequence>MLVLALALAAAAVGGAAAVSDEEFARFPRLFHLDDYDSCLSQPDGLYCLGTFHVTPAIAPNPLYDQMKEYSKDVNHFNRTQLHRGYCVSSRCAGASAEERNSSLRFEQCASRWARRRGLKVGLQRLQYCRSSAQEYARAHNTEPLDLAHRVLTAVVYTLLACNALGTIYDVLLDDDTKKNSLLTVWSLRSNWRRLTATYEDKDPRLSALGPVQGARVFLLTLTMMTHAGVIHVMSYSYNPEFIEKMAHNPNMTLFFNGTSVVQIFLVISSFLLAYNLLILSKDHDISLRHLPFCIIKRIARICPVYLLVVGFAATWWQRVSSGPLWPALVETESAVCRRKFWAQAFFLNNLIDSKEHCLVQTWFIAVDMQLYVVSSVLTLVLVRKRRAALRVLTGLAVGACVLNALLAYVFNWQALLYFVNPENLRNLYYDTPSFSGLYMSPWGSLPACLIGLLLAHVHFEMQESGFKLATVTWFKLPYHLALPLTISWILGGNWARQYTSPEFVAAYVAFERPVFSILCAILLLGGFNQVESILLKFFNWRGWHAAGRMSLSVLMVHWCVDMAFVAARPQPTITSTIEVGMDFVSTMLVSYLIALPLTLMVEMPVQRFISNIMIKVMHRTNK</sequence>
<feature type="transmembrane region" description="Helical" evidence="1">
    <location>
        <begin position="254"/>
        <end position="278"/>
    </location>
</feature>
<proteinExistence type="predicted"/>
<feature type="domain" description="Acyltransferase 3" evidence="3">
    <location>
        <begin position="214"/>
        <end position="595"/>
    </location>
</feature>
<feature type="transmembrane region" description="Helical" evidence="1">
    <location>
        <begin position="299"/>
        <end position="317"/>
    </location>
</feature>
<keyword evidence="1" id="KW-1133">Transmembrane helix</keyword>
<keyword evidence="1" id="KW-0472">Membrane</keyword>
<feature type="transmembrane region" description="Helical" evidence="1">
    <location>
        <begin position="436"/>
        <end position="456"/>
    </location>
</feature>
<reference evidence="4" key="2">
    <citation type="submission" date="2020-12" db="EMBL/GenBank/DDBJ databases">
        <authorList>
            <person name="Kanost M."/>
        </authorList>
    </citation>
    <scope>NUCLEOTIDE SEQUENCE</scope>
</reference>